<comment type="caution">
    <text evidence="1">The sequence shown here is derived from an EMBL/GenBank/DDBJ whole genome shotgun (WGS) entry which is preliminary data.</text>
</comment>
<dbReference type="RefSeq" id="WP_016534437.1">
    <property type="nucleotide sequence ID" value="NZ_CP030096.1"/>
</dbReference>
<evidence type="ECO:0000313" key="1">
    <source>
        <dbReference type="EMBL" id="NNI77827.1"/>
    </source>
</evidence>
<sequence length="1389" mass="163052">MSIRWENIKSLKGSQNNAFEELVCQLAHHEFQSQGKFTRISAPDGGIEAMCKFSDGSLYGWQAKYFLGSFSSSQWQQIEDSFKESLKNYPQLTKYYVCVATDRANANISGNKSFLTKWEEHTQKWKDFAQSQGCEIEFEFWGSFELSDLLSKPENAGKIFFWFNDNELSDKWFEQYNKQAINTLGVRYTPEINVDLPIAMQLEGLARTPIFKEHLSNEFHKLLIGIKEQYKYLYLYKELGNYFEPVYELLINKLNFLNIDDLETTIDIHLITQKINELIKYLEDPSKNNLNKEKPNNNDYNHFRNLINGLEDIIQLLNSSKLSLFNGKVLVLTGPAGSGKSHLLGDFVQKSQNSGKYALLLLGQDFTEKSNVWNQIFKQLSLTNITPDVFLSALNSIGEMQKERIILAIDALNEGEGKSLWNNQLNGLINLVSQYSNIGLVISVRDSYQEIILNQLNTKNKEKLCYIEHTGFVNNEFEAIQIFFPYYGLQLPSIPLLNPECSNPLYLKLFCESLKYQGETCVPKGHKRFYYIIKSYLDGVEKRICEQIEQDIGSHLVQRATNVIAKLQLEENKYSLDYLTAKRKVRDELIEDISESDAKRFLDYLIKENVISKNAYSYYSKDEEYIYFNYERIGDYQKANLILKNINNKDDFVQWLNTEQGKALCNRVAFDRGVWEALSVLLPEQLDFEVFEVIDCSKDWYWFEIIVENLFWRQPETIKMQKLRQFFNNHQYFNQATWANVLYQLATEIDHPLNIKYLHNKLHSFSLADRDEVWTAFIALESYQCPAIDRLLTWCHKSSGQENIEPEALLLGAIAVSWLFTSTDKRNRNGYINALAHLLWNRLEIALALFKEFTAVNDPYVMEGILSAIHGAVVYSENLSGLKVLAVEIDNQIFNKSETEEIYPNVLVRDYARHIIEYSLQKDDYSSDDFKLIRERITPPYRSSFPDIFPSNEEIDKKYHSDGQKIIIHSMTTEYGRGICGYGDFGRYTFEAKFHHWESYKFGNIINVDLLSNYACQMIFEQFGYDDKKHLEFDRASRSRYWRRDDTSKIERIGKKYQWLALYEILARVMDNFPAFIYSYNDESEHDYVRNLDNFYLPKTQIKISPPTRTHVFSQYQNQEQCKTKHHFTFQNNELIDDWVQNNDFPDIGNLLELTINGEKWLALERHDDFREMVQFGQKETYAPQKWLQIRSYLVKKSQYSKAKTWLAQQDFMGRWMPEGNEYYQTDLNQFFTKNAFNEWQKISRYGGSKQPLFKVIPSVNSYIWESTYGNDGISFYIPNPIIYHGTKMQNSIKDGYWIDSQNNVICFNPQINDEFQNSLLVKKDEFLNFLKEHKLKLIWTVLGEKCAYKKSRFLQKLSGVYYLHGKNQQVKGDISNNIQEIQHWGTEQ</sequence>
<protein>
    <recommendedName>
        <fullName evidence="3">ATP-binding protein</fullName>
    </recommendedName>
</protein>
<reference evidence="1 2" key="1">
    <citation type="journal article" date="2018" name="Front. Microbiol.">
        <title>Genetic and Phylogenetic Characteristics of Pasteurella multocida Isolates From Different Host Species.</title>
        <authorList>
            <person name="Peng Z."/>
            <person name="Liang W."/>
            <person name="Wang F."/>
            <person name="Xu Z."/>
            <person name="Xie Z."/>
            <person name="Lian Z."/>
            <person name="Hua L."/>
            <person name="Zhou R."/>
            <person name="Chen H."/>
            <person name="Wu B."/>
        </authorList>
    </citation>
    <scope>NUCLEOTIDE SEQUENCE [LARGE SCALE GENOMIC DNA]</scope>
    <source>
        <strain evidence="1 2">HNA06</strain>
    </source>
</reference>
<name>A0A849CDY0_PASMD</name>
<dbReference type="Gene3D" id="3.40.50.300">
    <property type="entry name" value="P-loop containing nucleotide triphosphate hydrolases"/>
    <property type="match status" value="1"/>
</dbReference>
<dbReference type="Proteomes" id="UP000540079">
    <property type="component" value="Unassembled WGS sequence"/>
</dbReference>
<dbReference type="EMBL" id="PPVL01000001">
    <property type="protein sequence ID" value="NNI77827.1"/>
    <property type="molecule type" value="Genomic_DNA"/>
</dbReference>
<dbReference type="InterPro" id="IPR027417">
    <property type="entry name" value="P-loop_NTPase"/>
</dbReference>
<gene>
    <name evidence="1" type="ORF">C2800_00035</name>
</gene>
<evidence type="ECO:0000313" key="2">
    <source>
        <dbReference type="Proteomes" id="UP000540079"/>
    </source>
</evidence>
<proteinExistence type="predicted"/>
<evidence type="ECO:0008006" key="3">
    <source>
        <dbReference type="Google" id="ProtNLM"/>
    </source>
</evidence>
<accession>A0A849CDY0</accession>
<organism evidence="1 2">
    <name type="scientific">Pasteurella multocida</name>
    <dbReference type="NCBI Taxonomy" id="747"/>
    <lineage>
        <taxon>Bacteria</taxon>
        <taxon>Pseudomonadati</taxon>
        <taxon>Pseudomonadota</taxon>
        <taxon>Gammaproteobacteria</taxon>
        <taxon>Pasteurellales</taxon>
        <taxon>Pasteurellaceae</taxon>
        <taxon>Pasteurella</taxon>
    </lineage>
</organism>
<dbReference type="SUPFAM" id="SSF52540">
    <property type="entry name" value="P-loop containing nucleoside triphosphate hydrolases"/>
    <property type="match status" value="1"/>
</dbReference>